<comment type="similarity">
    <text evidence="2">Belongs to the ZIP transporter (TC 2.A.5) family.</text>
</comment>
<reference evidence="13 14" key="1">
    <citation type="journal article" date="2014" name="Genome Biol. Evol.">
        <title>The secreted proteins of Achlya hypogyna and Thraustotheca clavata identify the ancestral oomycete secretome and reveal gene acquisitions by horizontal gene transfer.</title>
        <authorList>
            <person name="Misner I."/>
            <person name="Blouin N."/>
            <person name="Leonard G."/>
            <person name="Richards T.A."/>
            <person name="Lane C.E."/>
        </authorList>
    </citation>
    <scope>NUCLEOTIDE SEQUENCE [LARGE SCALE GENOMIC DNA]</scope>
    <source>
        <strain evidence="13 14">ATCC 48635</strain>
    </source>
</reference>
<keyword evidence="14" id="KW-1185">Reference proteome</keyword>
<accession>A0A1V9Z5P8</accession>
<dbReference type="PANTHER" id="PTHR11040">
    <property type="entry name" value="ZINC/IRON TRANSPORTER"/>
    <property type="match status" value="1"/>
</dbReference>
<evidence type="ECO:0000256" key="9">
    <source>
        <dbReference type="ARBA" id="ARBA00042540"/>
    </source>
</evidence>
<feature type="transmembrane region" description="Helical" evidence="12">
    <location>
        <begin position="243"/>
        <end position="265"/>
    </location>
</feature>
<dbReference type="AlphaFoldDB" id="A0A1V9Z5P8"/>
<organism evidence="13 14">
    <name type="scientific">Achlya hypogyna</name>
    <name type="common">Oomycete</name>
    <name type="synonym">Protoachlya hypogyna</name>
    <dbReference type="NCBI Taxonomy" id="1202772"/>
    <lineage>
        <taxon>Eukaryota</taxon>
        <taxon>Sar</taxon>
        <taxon>Stramenopiles</taxon>
        <taxon>Oomycota</taxon>
        <taxon>Saprolegniomycetes</taxon>
        <taxon>Saprolegniales</taxon>
        <taxon>Achlyaceae</taxon>
        <taxon>Achlya</taxon>
    </lineage>
</organism>
<keyword evidence="5" id="KW-0862">Zinc</keyword>
<feature type="region of interest" description="Disordered" evidence="11">
    <location>
        <begin position="119"/>
        <end position="160"/>
    </location>
</feature>
<proteinExistence type="inferred from homology"/>
<evidence type="ECO:0000256" key="1">
    <source>
        <dbReference type="ARBA" id="ARBA00004651"/>
    </source>
</evidence>
<name>A0A1V9Z5P8_ACHHY</name>
<evidence type="ECO:0000256" key="4">
    <source>
        <dbReference type="ARBA" id="ARBA00022692"/>
    </source>
</evidence>
<evidence type="ECO:0000256" key="11">
    <source>
        <dbReference type="SAM" id="MobiDB-lite"/>
    </source>
</evidence>
<feature type="transmembrane region" description="Helical" evidence="12">
    <location>
        <begin position="44"/>
        <end position="63"/>
    </location>
</feature>
<evidence type="ECO:0000256" key="8">
    <source>
        <dbReference type="ARBA" id="ARBA00040593"/>
    </source>
</evidence>
<keyword evidence="3" id="KW-1003">Cell membrane</keyword>
<dbReference type="EMBL" id="JNBR01000420">
    <property type="protein sequence ID" value="OQR93237.1"/>
    <property type="molecule type" value="Genomic_DNA"/>
</dbReference>
<evidence type="ECO:0000256" key="2">
    <source>
        <dbReference type="ARBA" id="ARBA00006939"/>
    </source>
</evidence>
<comment type="caution">
    <text evidence="13">The sequence shown here is derived from an EMBL/GenBank/DDBJ whole genome shotgun (WGS) entry which is preliminary data.</text>
</comment>
<evidence type="ECO:0000256" key="5">
    <source>
        <dbReference type="ARBA" id="ARBA00022833"/>
    </source>
</evidence>
<protein>
    <recommendedName>
        <fullName evidence="8">Zinc transporter ZIP11</fullName>
    </recommendedName>
    <alternativeName>
        <fullName evidence="9">Solute carrier family 39 member 11</fullName>
    </alternativeName>
    <alternativeName>
        <fullName evidence="10">Zrt- and Irt-like protein 11</fullName>
    </alternativeName>
</protein>
<evidence type="ECO:0000256" key="12">
    <source>
        <dbReference type="SAM" id="Phobius"/>
    </source>
</evidence>
<dbReference type="Pfam" id="PF02535">
    <property type="entry name" value="Zip"/>
    <property type="match status" value="1"/>
</dbReference>
<dbReference type="STRING" id="1202772.A0A1V9Z5P8"/>
<feature type="transmembrane region" description="Helical" evidence="12">
    <location>
        <begin position="303"/>
        <end position="322"/>
    </location>
</feature>
<dbReference type="GO" id="GO:0005385">
    <property type="term" value="F:zinc ion transmembrane transporter activity"/>
    <property type="evidence" value="ECO:0007669"/>
    <property type="project" value="TreeGrafter"/>
</dbReference>
<keyword evidence="4 12" id="KW-0812">Transmembrane</keyword>
<evidence type="ECO:0000256" key="3">
    <source>
        <dbReference type="ARBA" id="ARBA00022475"/>
    </source>
</evidence>
<sequence>MIEGASPVFQAFLGTLVTWGLTAAGSALVFVLDVDNKVLSQKILDSMLGFAAGVMLAASYWSLLAPAIEIAEESPLYGPEGRWAFVPAAVGFALGAGSMLLTEHILPLIGLDAKPESWDKKEDAVTPKKPLTDTQLRRRKKDDDATEDDKNPGGEGHDDAITSFVSAKDMSFRRVVLLVIAITMHNFPEGMAVGVGFGSIGHTSSATFGNAVNLAIGIGLQNFPEGLAVSMPLRREGMPPFKAFMWGQLSGLVEPVGGLLGAFAVTYVQPILPYALSFAAGAMIFVVVDDLIPEAHQSGNAKLATIGTIVGFIVMMTMDVALG</sequence>
<evidence type="ECO:0000313" key="14">
    <source>
        <dbReference type="Proteomes" id="UP000243579"/>
    </source>
</evidence>
<evidence type="ECO:0000256" key="10">
    <source>
        <dbReference type="ARBA" id="ARBA00042973"/>
    </source>
</evidence>
<feature type="compositionally biased region" description="Basic and acidic residues" evidence="11">
    <location>
        <begin position="148"/>
        <end position="160"/>
    </location>
</feature>
<feature type="transmembrane region" description="Helical" evidence="12">
    <location>
        <begin position="12"/>
        <end position="32"/>
    </location>
</feature>
<feature type="transmembrane region" description="Helical" evidence="12">
    <location>
        <begin position="271"/>
        <end position="291"/>
    </location>
</feature>
<dbReference type="OrthoDB" id="262547at2759"/>
<keyword evidence="6 12" id="KW-1133">Transmembrane helix</keyword>
<dbReference type="Proteomes" id="UP000243579">
    <property type="component" value="Unassembled WGS sequence"/>
</dbReference>
<dbReference type="InterPro" id="IPR003689">
    <property type="entry name" value="ZIP"/>
</dbReference>
<comment type="subcellular location">
    <subcellularLocation>
        <location evidence="1">Cell membrane</location>
        <topology evidence="1">Multi-pass membrane protein</topology>
    </subcellularLocation>
</comment>
<evidence type="ECO:0000313" key="13">
    <source>
        <dbReference type="EMBL" id="OQR93237.1"/>
    </source>
</evidence>
<dbReference type="GO" id="GO:0005886">
    <property type="term" value="C:plasma membrane"/>
    <property type="evidence" value="ECO:0007669"/>
    <property type="project" value="UniProtKB-SubCell"/>
</dbReference>
<evidence type="ECO:0000256" key="6">
    <source>
        <dbReference type="ARBA" id="ARBA00022989"/>
    </source>
</evidence>
<gene>
    <name evidence="13" type="ORF">ACHHYP_02765</name>
</gene>
<feature type="transmembrane region" description="Helical" evidence="12">
    <location>
        <begin position="83"/>
        <end position="101"/>
    </location>
</feature>
<dbReference type="PANTHER" id="PTHR11040:SF211">
    <property type="entry name" value="ZINC TRANSPORTER ZIP11"/>
    <property type="match status" value="1"/>
</dbReference>
<keyword evidence="7 12" id="KW-0472">Membrane</keyword>
<evidence type="ECO:0000256" key="7">
    <source>
        <dbReference type="ARBA" id="ARBA00023136"/>
    </source>
</evidence>